<feature type="transmembrane region" description="Helical" evidence="1">
    <location>
        <begin position="55"/>
        <end position="78"/>
    </location>
</feature>
<feature type="transmembrane region" description="Helical" evidence="1">
    <location>
        <begin position="90"/>
        <end position="117"/>
    </location>
</feature>
<proteinExistence type="predicted"/>
<dbReference type="AlphaFoldDB" id="D6TX97"/>
<evidence type="ECO:0000313" key="3">
    <source>
        <dbReference type="Proteomes" id="UP000004508"/>
    </source>
</evidence>
<gene>
    <name evidence="2" type="ORF">Krac_5943</name>
</gene>
<sequence>MSGRPSSHLIWAIFGIVGPAVVLINFFLPYIFVNSYDVARSQSLWGMAVTSPPNIQYFVAGAVVLYWLAILLPMGAAFSVLLRRGKKSRALLGFSIVLAVLGFLMSLIFDLFTMVFAGFGMPSRHLPALSFSFGPNFWLAPIGFLLSLGSCLFFLSRKTELHSSNTLPKVSEIS</sequence>
<dbReference type="EMBL" id="ADVG01000003">
    <property type="protein sequence ID" value="EFH84830.1"/>
    <property type="molecule type" value="Genomic_DNA"/>
</dbReference>
<evidence type="ECO:0000256" key="1">
    <source>
        <dbReference type="SAM" id="Phobius"/>
    </source>
</evidence>
<evidence type="ECO:0000313" key="2">
    <source>
        <dbReference type="EMBL" id="EFH84830.1"/>
    </source>
</evidence>
<keyword evidence="1" id="KW-0472">Membrane</keyword>
<accession>D6TX97</accession>
<name>D6TX97_KTERA</name>
<dbReference type="Proteomes" id="UP000004508">
    <property type="component" value="Unassembled WGS sequence"/>
</dbReference>
<protein>
    <submittedName>
        <fullName evidence="2">Uncharacterized protein</fullName>
    </submittedName>
</protein>
<feature type="transmembrane region" description="Helical" evidence="1">
    <location>
        <begin position="137"/>
        <end position="155"/>
    </location>
</feature>
<dbReference type="InParanoid" id="D6TX97"/>
<organism evidence="2 3">
    <name type="scientific">Ktedonobacter racemifer DSM 44963</name>
    <dbReference type="NCBI Taxonomy" id="485913"/>
    <lineage>
        <taxon>Bacteria</taxon>
        <taxon>Bacillati</taxon>
        <taxon>Chloroflexota</taxon>
        <taxon>Ktedonobacteria</taxon>
        <taxon>Ktedonobacterales</taxon>
        <taxon>Ktedonobacteraceae</taxon>
        <taxon>Ktedonobacter</taxon>
    </lineage>
</organism>
<keyword evidence="3" id="KW-1185">Reference proteome</keyword>
<comment type="caution">
    <text evidence="2">The sequence shown here is derived from an EMBL/GenBank/DDBJ whole genome shotgun (WGS) entry which is preliminary data.</text>
</comment>
<keyword evidence="1" id="KW-1133">Transmembrane helix</keyword>
<keyword evidence="1" id="KW-0812">Transmembrane</keyword>
<reference evidence="2 3" key="1">
    <citation type="journal article" date="2011" name="Stand. Genomic Sci.">
        <title>Non-contiguous finished genome sequence and contextual data of the filamentous soil bacterium Ktedonobacter racemifer type strain (SOSP1-21).</title>
        <authorList>
            <person name="Chang Y.J."/>
            <person name="Land M."/>
            <person name="Hauser L."/>
            <person name="Chertkov O."/>
            <person name="Del Rio T.G."/>
            <person name="Nolan M."/>
            <person name="Copeland A."/>
            <person name="Tice H."/>
            <person name="Cheng J.F."/>
            <person name="Lucas S."/>
            <person name="Han C."/>
            <person name="Goodwin L."/>
            <person name="Pitluck S."/>
            <person name="Ivanova N."/>
            <person name="Ovchinikova G."/>
            <person name="Pati A."/>
            <person name="Chen A."/>
            <person name="Palaniappan K."/>
            <person name="Mavromatis K."/>
            <person name="Liolios K."/>
            <person name="Brettin T."/>
            <person name="Fiebig A."/>
            <person name="Rohde M."/>
            <person name="Abt B."/>
            <person name="Goker M."/>
            <person name="Detter J.C."/>
            <person name="Woyke T."/>
            <person name="Bristow J."/>
            <person name="Eisen J.A."/>
            <person name="Markowitz V."/>
            <person name="Hugenholtz P."/>
            <person name="Kyrpides N.C."/>
            <person name="Klenk H.P."/>
            <person name="Lapidus A."/>
        </authorList>
    </citation>
    <scope>NUCLEOTIDE SEQUENCE [LARGE SCALE GENOMIC DNA]</scope>
    <source>
        <strain evidence="3">DSM 44963</strain>
    </source>
</reference>
<feature type="transmembrane region" description="Helical" evidence="1">
    <location>
        <begin position="9"/>
        <end position="32"/>
    </location>
</feature>
<dbReference type="RefSeq" id="WP_007916628.1">
    <property type="nucleotide sequence ID" value="NZ_ADVG01000003.1"/>
</dbReference>